<dbReference type="CDD" id="cd10456">
    <property type="entry name" value="GIY-YIG_UPF0213"/>
    <property type="match status" value="1"/>
</dbReference>
<protein>
    <submittedName>
        <fullName evidence="3">Putative endonuclease</fullName>
    </submittedName>
</protein>
<dbReference type="RefSeq" id="WP_015695082.1">
    <property type="nucleotide sequence ID" value="NZ_AP018492.1"/>
</dbReference>
<dbReference type="InterPro" id="IPR035901">
    <property type="entry name" value="GIY-YIG_endonuc_sf"/>
</dbReference>
<dbReference type="GO" id="GO:0004519">
    <property type="term" value="F:endonuclease activity"/>
    <property type="evidence" value="ECO:0007669"/>
    <property type="project" value="UniProtKB-KW"/>
</dbReference>
<dbReference type="PROSITE" id="PS50164">
    <property type="entry name" value="GIY_YIG"/>
    <property type="match status" value="1"/>
</dbReference>
<evidence type="ECO:0000259" key="2">
    <source>
        <dbReference type="PROSITE" id="PS50164"/>
    </source>
</evidence>
<feature type="domain" description="GIY-YIG" evidence="2">
    <location>
        <begin position="2"/>
        <end position="79"/>
    </location>
</feature>
<dbReference type="InterPro" id="IPR000305">
    <property type="entry name" value="GIY-YIG_endonuc"/>
</dbReference>
<proteinExistence type="inferred from homology"/>
<accession>A0A2Z5Y2X2</accession>
<name>A0A2Z5Y2X2_9ENTE</name>
<dbReference type="EMBL" id="AP018492">
    <property type="protein sequence ID" value="BBC61189.1"/>
    <property type="molecule type" value="Genomic_DNA"/>
</dbReference>
<keyword evidence="3" id="KW-0540">Nuclease</keyword>
<evidence type="ECO:0000313" key="3">
    <source>
        <dbReference type="EMBL" id="BBC61189.1"/>
    </source>
</evidence>
<dbReference type="PANTHER" id="PTHR34477">
    <property type="entry name" value="UPF0213 PROTEIN YHBQ"/>
    <property type="match status" value="1"/>
</dbReference>
<dbReference type="SUPFAM" id="SSF82771">
    <property type="entry name" value="GIY-YIG endonuclease"/>
    <property type="match status" value="1"/>
</dbReference>
<dbReference type="PANTHER" id="PTHR34477:SF1">
    <property type="entry name" value="UPF0213 PROTEIN YHBQ"/>
    <property type="match status" value="1"/>
</dbReference>
<organism evidence="3 4">
    <name type="scientific">Melissococcus plutonius</name>
    <dbReference type="NCBI Taxonomy" id="33970"/>
    <lineage>
        <taxon>Bacteria</taxon>
        <taxon>Bacillati</taxon>
        <taxon>Bacillota</taxon>
        <taxon>Bacilli</taxon>
        <taxon>Lactobacillales</taxon>
        <taxon>Enterococcaceae</taxon>
        <taxon>Melissococcus</taxon>
    </lineage>
</organism>
<dbReference type="Proteomes" id="UP000269226">
    <property type="component" value="Chromosome"/>
</dbReference>
<dbReference type="Pfam" id="PF01541">
    <property type="entry name" value="GIY-YIG"/>
    <property type="match status" value="1"/>
</dbReference>
<dbReference type="InterPro" id="IPR050190">
    <property type="entry name" value="UPF0213_domain"/>
</dbReference>
<sequence length="98" mass="11510">MDKHYFYVLLCKDGSFYGGYTIDPGRRLNEHNQGIGAKYTRLPSRLPTQMIHLEQFNSRSEATKAEYAFKRLTRRQKEIYLETIPSLSPPISNEQKRL</sequence>
<evidence type="ECO:0000256" key="1">
    <source>
        <dbReference type="ARBA" id="ARBA00007435"/>
    </source>
</evidence>
<dbReference type="AlphaFoldDB" id="A0A2Z5Y2X2"/>
<keyword evidence="3" id="KW-0255">Endonuclease</keyword>
<dbReference type="Gene3D" id="3.40.1440.10">
    <property type="entry name" value="GIY-YIG endonuclease"/>
    <property type="match status" value="1"/>
</dbReference>
<evidence type="ECO:0000313" key="4">
    <source>
        <dbReference type="Proteomes" id="UP000269226"/>
    </source>
</evidence>
<gene>
    <name evidence="3" type="ORF">DAT561_1080</name>
</gene>
<dbReference type="GeneID" id="57043626"/>
<keyword evidence="3" id="KW-0378">Hydrolase</keyword>
<comment type="similarity">
    <text evidence="1">Belongs to the UPF0213 family.</text>
</comment>
<reference evidence="3 4" key="1">
    <citation type="submission" date="2018-01" db="EMBL/GenBank/DDBJ databases">
        <title>Whole genome sequence of Melissococcus plutonius DAT561.</title>
        <authorList>
            <person name="Okumura K."/>
            <person name="Takamatsu D."/>
            <person name="Okura M."/>
        </authorList>
    </citation>
    <scope>NUCLEOTIDE SEQUENCE [LARGE SCALE GENOMIC DNA]</scope>
    <source>
        <strain evidence="3 4">DAT561</strain>
    </source>
</reference>